<proteinExistence type="predicted"/>
<dbReference type="EMBL" id="RDQZ01000015">
    <property type="protein sequence ID" value="RXH11785.1"/>
    <property type="molecule type" value="Genomic_DNA"/>
</dbReference>
<evidence type="ECO:0000313" key="3">
    <source>
        <dbReference type="EMBL" id="RXH11785.1"/>
    </source>
</evidence>
<feature type="chain" id="PRO_5042100444" description="DUF3551 domain-containing protein" evidence="1">
    <location>
        <begin position="28"/>
        <end position="72"/>
    </location>
</feature>
<evidence type="ECO:0000256" key="1">
    <source>
        <dbReference type="SAM" id="SignalP"/>
    </source>
</evidence>
<organism evidence="2 4">
    <name type="scientific">Bradyrhizobium guangzhouense</name>
    <dbReference type="NCBI Taxonomy" id="1325095"/>
    <lineage>
        <taxon>Bacteria</taxon>
        <taxon>Pseudomonadati</taxon>
        <taxon>Pseudomonadota</taxon>
        <taxon>Alphaproteobacteria</taxon>
        <taxon>Hyphomicrobiales</taxon>
        <taxon>Nitrobacteraceae</taxon>
        <taxon>Bradyrhizobium</taxon>
    </lineage>
</organism>
<evidence type="ECO:0008006" key="6">
    <source>
        <dbReference type="Google" id="ProtNLM"/>
    </source>
</evidence>
<evidence type="ECO:0000313" key="5">
    <source>
        <dbReference type="Proteomes" id="UP000290401"/>
    </source>
</evidence>
<evidence type="ECO:0000313" key="2">
    <source>
        <dbReference type="EMBL" id="QAU45639.1"/>
    </source>
</evidence>
<dbReference type="PROSITE" id="PS51257">
    <property type="entry name" value="PROKAR_LIPOPROTEIN"/>
    <property type="match status" value="1"/>
</dbReference>
<dbReference type="KEGG" id="bgz:XH91_09865"/>
<reference evidence="2 4" key="1">
    <citation type="submission" date="2018-06" db="EMBL/GenBank/DDBJ databases">
        <title>Comparative genomics of rhizobia nodulating Arachis hypogaea in China.</title>
        <authorList>
            <person name="Li Y."/>
        </authorList>
    </citation>
    <scope>NUCLEOTIDE SEQUENCE [LARGE SCALE GENOMIC DNA]</scope>
    <source>
        <strain evidence="2 4">CCBAU 51670</strain>
    </source>
</reference>
<reference evidence="3 5" key="2">
    <citation type="submission" date="2018-10" db="EMBL/GenBank/DDBJ databases">
        <title>Bradyrhizobium sp. nov., effective nodules isolated from peanut in China.</title>
        <authorList>
            <person name="Li Y."/>
        </authorList>
    </citation>
    <scope>NUCLEOTIDE SEQUENCE [LARGE SCALE GENOMIC DNA]</scope>
    <source>
        <strain evidence="3 5">CCBAU 53426</strain>
    </source>
</reference>
<dbReference type="Proteomes" id="UP000288972">
    <property type="component" value="Chromosome"/>
</dbReference>
<dbReference type="RefSeq" id="WP_128950419.1">
    <property type="nucleotide sequence ID" value="NZ_CP030053.1"/>
</dbReference>
<accession>A0AAE6C7E3</accession>
<protein>
    <recommendedName>
        <fullName evidence="6">DUF3551 domain-containing protein</fullName>
    </recommendedName>
</protein>
<dbReference type="NCBIfam" id="NF047412">
    <property type="entry name" value="sig_GCG_CRPN_rpt"/>
    <property type="match status" value="1"/>
</dbReference>
<dbReference type="EMBL" id="CP030053">
    <property type="protein sequence ID" value="QAU45639.1"/>
    <property type="molecule type" value="Genomic_DNA"/>
</dbReference>
<name>A0AAE6C7E3_9BRAD</name>
<dbReference type="InterPro" id="IPR058110">
    <property type="entry name" value="GCG_CRPN_dom"/>
</dbReference>
<sequence length="72" mass="7519">MKTLSAALFGIVVLSAGLWLTSTPAAALGGCGPNQHRNAAGRCVFGGQNEDYCIRKTGHPATRMPNGTMRCI</sequence>
<feature type="signal peptide" evidence="1">
    <location>
        <begin position="1"/>
        <end position="27"/>
    </location>
</feature>
<dbReference type="AlphaFoldDB" id="A0AAE6C7E3"/>
<keyword evidence="1" id="KW-0732">Signal</keyword>
<evidence type="ECO:0000313" key="4">
    <source>
        <dbReference type="Proteomes" id="UP000288972"/>
    </source>
</evidence>
<gene>
    <name evidence="3" type="ORF">EAS56_19205</name>
    <name evidence="2" type="ORF">XH91_09865</name>
</gene>
<dbReference type="Proteomes" id="UP000290401">
    <property type="component" value="Unassembled WGS sequence"/>
</dbReference>
<keyword evidence="5" id="KW-1185">Reference proteome</keyword>